<dbReference type="Gene3D" id="1.20.120.1220">
    <property type="match status" value="1"/>
</dbReference>
<dbReference type="GO" id="GO:0008168">
    <property type="term" value="F:methyltransferase activity"/>
    <property type="evidence" value="ECO:0007669"/>
    <property type="project" value="UniProtKB-KW"/>
</dbReference>
<dbReference type="Pfam" id="PF06750">
    <property type="entry name" value="A24_N_bact"/>
    <property type="match status" value="1"/>
</dbReference>
<proteinExistence type="inferred from homology"/>
<feature type="transmembrane region" description="Helical" evidence="10">
    <location>
        <begin position="6"/>
        <end position="25"/>
    </location>
</feature>
<dbReference type="EMBL" id="FQUW01000013">
    <property type="protein sequence ID" value="SHF03204.1"/>
    <property type="molecule type" value="Genomic_DNA"/>
</dbReference>
<sequence>MPPAWIGFFSFLLGLCTGSFLNVCIHRLPRGMSLVAPPSHCPACGARLGPPDLVPVLSYLFLRGRCRHCRGAISPRYPLVELLTGFGFLLITREYGFHLHTAGLLVLFSVLVVASFIDLDHRIIPDRLTLFALAAGIPLAALQGAGALKDGLIGSVLGGGILLLVALFSRGGMGGGDVKLAFGIGWYLGWQETLVALFLAFLLGAAAGVLWALCTGRSLKTAIPFGPFLALGAMLAALAGDRLISWYLNL</sequence>
<keyword evidence="9" id="KW-0511">Multifunctional enzyme</keyword>
<keyword evidence="9" id="KW-0645">Protease</keyword>
<feature type="transmembrane region" description="Helical" evidence="10">
    <location>
        <begin position="225"/>
        <end position="244"/>
    </location>
</feature>
<dbReference type="GO" id="GO:0005886">
    <property type="term" value="C:plasma membrane"/>
    <property type="evidence" value="ECO:0007669"/>
    <property type="project" value="UniProtKB-SubCell"/>
</dbReference>
<dbReference type="Pfam" id="PF01478">
    <property type="entry name" value="Peptidase_A24"/>
    <property type="match status" value="1"/>
</dbReference>
<evidence type="ECO:0000259" key="11">
    <source>
        <dbReference type="Pfam" id="PF01478"/>
    </source>
</evidence>
<evidence type="ECO:0000256" key="7">
    <source>
        <dbReference type="ARBA" id="ARBA00023136"/>
    </source>
</evidence>
<comment type="subcellular location">
    <subcellularLocation>
        <location evidence="1">Cell inner membrane</location>
        <topology evidence="1">Multi-pass membrane protein</topology>
    </subcellularLocation>
    <subcellularLocation>
        <location evidence="9">Cell membrane</location>
        <topology evidence="9">Multi-pass membrane protein</topology>
    </subcellularLocation>
</comment>
<evidence type="ECO:0000313" key="14">
    <source>
        <dbReference type="Proteomes" id="UP000184196"/>
    </source>
</evidence>
<comment type="function">
    <text evidence="9">Plays an essential role in type IV pili and type II pseudopili formation by proteolytically removing the leader sequence from substrate proteins and subsequently monomethylating the alpha-amino group of the newly exposed N-terminal phenylalanine.</text>
</comment>
<dbReference type="GO" id="GO:0032259">
    <property type="term" value="P:methylation"/>
    <property type="evidence" value="ECO:0007669"/>
    <property type="project" value="UniProtKB-KW"/>
</dbReference>
<evidence type="ECO:0000256" key="5">
    <source>
        <dbReference type="ARBA" id="ARBA00022692"/>
    </source>
</evidence>
<dbReference type="EC" id="3.4.23.43" evidence="9"/>
<protein>
    <recommendedName>
        <fullName evidence="9">Prepilin leader peptidase/N-methyltransferase</fullName>
        <ecNumber evidence="9">2.1.1.-</ecNumber>
        <ecNumber evidence="9">3.4.23.43</ecNumber>
    </recommendedName>
</protein>
<evidence type="ECO:0000256" key="9">
    <source>
        <dbReference type="RuleBase" id="RU003794"/>
    </source>
</evidence>
<feature type="transmembrane region" description="Helical" evidence="10">
    <location>
        <begin position="97"/>
        <end position="116"/>
    </location>
</feature>
<evidence type="ECO:0000256" key="8">
    <source>
        <dbReference type="RuleBase" id="RU003793"/>
    </source>
</evidence>
<feature type="transmembrane region" description="Helical" evidence="10">
    <location>
        <begin position="194"/>
        <end position="213"/>
    </location>
</feature>
<dbReference type="OrthoDB" id="9789291at2"/>
<dbReference type="InterPro" id="IPR050882">
    <property type="entry name" value="Prepilin_peptidase/N-MTase"/>
</dbReference>
<evidence type="ECO:0000256" key="2">
    <source>
        <dbReference type="ARBA" id="ARBA00005801"/>
    </source>
</evidence>
<dbReference type="InterPro" id="IPR010627">
    <property type="entry name" value="Prepilin_pept_A24_N"/>
</dbReference>
<dbReference type="PANTHER" id="PTHR30487">
    <property type="entry name" value="TYPE 4 PREPILIN-LIKE PROTEINS LEADER PEPTIDE-PROCESSING ENZYME"/>
    <property type="match status" value="1"/>
</dbReference>
<name>A0A1M4YBL4_9FIRM</name>
<comment type="catalytic activity">
    <reaction evidence="9">
        <text>Typically cleaves a -Gly-|-Phe- bond to release an N-terminal, basic peptide of 5-8 residues from type IV prepilin, and then N-methylates the new N-terminal amino group, the methyl donor being S-adenosyl-L-methionine.</text>
        <dbReference type="EC" id="3.4.23.43"/>
    </reaction>
</comment>
<keyword evidence="5 9" id="KW-0812">Transmembrane</keyword>
<feature type="domain" description="Prepilin peptidase A24 N-terminal" evidence="12">
    <location>
        <begin position="12"/>
        <end position="92"/>
    </location>
</feature>
<dbReference type="InterPro" id="IPR014032">
    <property type="entry name" value="Peptidase_A24A_bac"/>
</dbReference>
<dbReference type="GO" id="GO:0006465">
    <property type="term" value="P:signal peptide processing"/>
    <property type="evidence" value="ECO:0007669"/>
    <property type="project" value="TreeGrafter"/>
</dbReference>
<accession>A0A1M4YBL4</accession>
<keyword evidence="9" id="KW-0378">Hydrolase</keyword>
<keyword evidence="14" id="KW-1185">Reference proteome</keyword>
<evidence type="ECO:0000256" key="4">
    <source>
        <dbReference type="ARBA" id="ARBA00022519"/>
    </source>
</evidence>
<dbReference type="AlphaFoldDB" id="A0A1M4YBL4"/>
<evidence type="ECO:0000313" key="13">
    <source>
        <dbReference type="EMBL" id="SHF03204.1"/>
    </source>
</evidence>
<keyword evidence="4" id="KW-0997">Cell inner membrane</keyword>
<evidence type="ECO:0000256" key="10">
    <source>
        <dbReference type="SAM" id="Phobius"/>
    </source>
</evidence>
<keyword evidence="6 10" id="KW-1133">Transmembrane helix</keyword>
<dbReference type="InterPro" id="IPR000045">
    <property type="entry name" value="Prepilin_IV_endopep_pep"/>
</dbReference>
<dbReference type="RefSeq" id="WP_083543132.1">
    <property type="nucleotide sequence ID" value="NZ_FQUW01000013.1"/>
</dbReference>
<keyword evidence="3" id="KW-1003">Cell membrane</keyword>
<feature type="transmembrane region" description="Helical" evidence="10">
    <location>
        <begin position="128"/>
        <end position="146"/>
    </location>
</feature>
<dbReference type="Proteomes" id="UP000184196">
    <property type="component" value="Unassembled WGS sequence"/>
</dbReference>
<organism evidence="13 14">
    <name type="scientific">Desulfofundulus australicus DSM 11792</name>
    <dbReference type="NCBI Taxonomy" id="1121425"/>
    <lineage>
        <taxon>Bacteria</taxon>
        <taxon>Bacillati</taxon>
        <taxon>Bacillota</taxon>
        <taxon>Clostridia</taxon>
        <taxon>Eubacteriales</taxon>
        <taxon>Peptococcaceae</taxon>
        <taxon>Desulfofundulus</taxon>
    </lineage>
</organism>
<keyword evidence="9 13" id="KW-0489">Methyltransferase</keyword>
<keyword evidence="7 10" id="KW-0472">Membrane</keyword>
<dbReference type="PANTHER" id="PTHR30487:SF0">
    <property type="entry name" value="PREPILIN LEADER PEPTIDASE_N-METHYLTRANSFERASE-RELATED"/>
    <property type="match status" value="1"/>
</dbReference>
<dbReference type="EC" id="2.1.1.-" evidence="9"/>
<keyword evidence="9 13" id="KW-0808">Transferase</keyword>
<comment type="similarity">
    <text evidence="2 8">Belongs to the peptidase A24 family.</text>
</comment>
<evidence type="ECO:0000259" key="12">
    <source>
        <dbReference type="Pfam" id="PF06750"/>
    </source>
</evidence>
<evidence type="ECO:0000256" key="3">
    <source>
        <dbReference type="ARBA" id="ARBA00022475"/>
    </source>
</evidence>
<feature type="transmembrane region" description="Helical" evidence="10">
    <location>
        <begin position="152"/>
        <end position="173"/>
    </location>
</feature>
<evidence type="ECO:0000256" key="6">
    <source>
        <dbReference type="ARBA" id="ARBA00022989"/>
    </source>
</evidence>
<dbReference type="PRINTS" id="PR00864">
    <property type="entry name" value="PREPILNPTASE"/>
</dbReference>
<feature type="domain" description="Prepilin type IV endopeptidase peptidase" evidence="11">
    <location>
        <begin position="105"/>
        <end position="208"/>
    </location>
</feature>
<reference evidence="14" key="1">
    <citation type="submission" date="2016-11" db="EMBL/GenBank/DDBJ databases">
        <authorList>
            <person name="Varghese N."/>
            <person name="Submissions S."/>
        </authorList>
    </citation>
    <scope>NUCLEOTIDE SEQUENCE [LARGE SCALE GENOMIC DNA]</scope>
    <source>
        <strain evidence="14">DSM 11792</strain>
    </source>
</reference>
<gene>
    <name evidence="13" type="ORF">SAMN02745218_01314</name>
</gene>
<dbReference type="GO" id="GO:0004190">
    <property type="term" value="F:aspartic-type endopeptidase activity"/>
    <property type="evidence" value="ECO:0007669"/>
    <property type="project" value="UniProtKB-EC"/>
</dbReference>
<evidence type="ECO:0000256" key="1">
    <source>
        <dbReference type="ARBA" id="ARBA00004429"/>
    </source>
</evidence>